<dbReference type="RefSeq" id="XP_031005611.1">
    <property type="nucleotide sequence ID" value="XM_031149765.1"/>
</dbReference>
<keyword evidence="2" id="KW-1185">Reference proteome</keyword>
<dbReference type="Pfam" id="PF13668">
    <property type="entry name" value="Ferritin_2"/>
    <property type="match status" value="1"/>
</dbReference>
<dbReference type="AlphaFoldDB" id="A0A8H8R1P4"/>
<evidence type="ECO:0000313" key="2">
    <source>
        <dbReference type="Proteomes" id="UP000431533"/>
    </source>
</evidence>
<evidence type="ECO:0008006" key="3">
    <source>
        <dbReference type="Google" id="ProtNLM"/>
    </source>
</evidence>
<dbReference type="Proteomes" id="UP000431533">
    <property type="component" value="Unassembled WGS sequence"/>
</dbReference>
<dbReference type="EMBL" id="QGMH01000061">
    <property type="protein sequence ID" value="TVY26823.1"/>
    <property type="molecule type" value="Genomic_DNA"/>
</dbReference>
<reference evidence="1 2" key="1">
    <citation type="submission" date="2018-05" db="EMBL/GenBank/DDBJ databases">
        <title>Genome sequencing and assembly of the regulated plant pathogen Lachnellula willkommii and related sister species for the development of diagnostic species identification markers.</title>
        <authorList>
            <person name="Giroux E."/>
            <person name="Bilodeau G."/>
        </authorList>
    </citation>
    <scope>NUCLEOTIDE SEQUENCE [LARGE SCALE GENOMIC DNA]</scope>
    <source>
        <strain evidence="1 2">CBS 185.66</strain>
    </source>
</reference>
<sequence>MVCPTSTASFIPFTIQDLSITQSAIMPSIRTTLAALVATSLVTAAPTVQHPVPGLSDYYSNFRGKGVPYPGNLTAPILPTTNGTAAPDDLLYQNLLAAEWAIFSFYQQGVEMFNSSSFTALGLPNTTYDRIQEIRDNEAGHLAIFQSQISSNSIKPGPCKYAFGVTTAESFIVTLTLLEIASMAFLTGLVQQANTAVTRGALTAVAETESRHNTWALIDIWNVNPFAGPTDTSFPYANQILDSTNQFIIPGSCPQANPEYPYPRQNLPQFTYNPKTNSSLTSGTEIQFVFTTAPPAWKTGQAYYAVFYHELLNVSMPFNTTTNTTMIPDFDLNKGLIVGVIADAPGAPAMDTVVAGPVLLVEQPAGAIKLA</sequence>
<evidence type="ECO:0000313" key="1">
    <source>
        <dbReference type="EMBL" id="TVY26823.1"/>
    </source>
</evidence>
<dbReference type="GeneID" id="41985008"/>
<accession>A0A8H8R1P4</accession>
<name>A0A8H8R1P4_9HELO</name>
<dbReference type="OrthoDB" id="1001765at2759"/>
<organism evidence="1 2">
    <name type="scientific">Lachnellula hyalina</name>
    <dbReference type="NCBI Taxonomy" id="1316788"/>
    <lineage>
        <taxon>Eukaryota</taxon>
        <taxon>Fungi</taxon>
        <taxon>Dikarya</taxon>
        <taxon>Ascomycota</taxon>
        <taxon>Pezizomycotina</taxon>
        <taxon>Leotiomycetes</taxon>
        <taxon>Helotiales</taxon>
        <taxon>Lachnaceae</taxon>
        <taxon>Lachnellula</taxon>
    </lineage>
</organism>
<comment type="caution">
    <text evidence="1">The sequence shown here is derived from an EMBL/GenBank/DDBJ whole genome shotgun (WGS) entry which is preliminary data.</text>
</comment>
<proteinExistence type="predicted"/>
<gene>
    <name evidence="1" type="ORF">LHYA1_G004810</name>
</gene>
<protein>
    <recommendedName>
        <fullName evidence="3">Protein rds1</fullName>
    </recommendedName>
</protein>